<dbReference type="InterPro" id="IPR020556">
    <property type="entry name" value="Amidase_CS"/>
</dbReference>
<feature type="domain" description="Amidase" evidence="2">
    <location>
        <begin position="33"/>
        <end position="445"/>
    </location>
</feature>
<dbReference type="GO" id="GO:0016740">
    <property type="term" value="F:transferase activity"/>
    <property type="evidence" value="ECO:0007669"/>
    <property type="project" value="UniProtKB-KW"/>
</dbReference>
<dbReference type="Pfam" id="PF01425">
    <property type="entry name" value="Amidase"/>
    <property type="match status" value="1"/>
</dbReference>
<evidence type="ECO:0000259" key="2">
    <source>
        <dbReference type="Pfam" id="PF01425"/>
    </source>
</evidence>
<organism evidence="3 4">
    <name type="scientific">Paraburkholderia susongensis</name>
    <dbReference type="NCBI Taxonomy" id="1515439"/>
    <lineage>
        <taxon>Bacteria</taxon>
        <taxon>Pseudomonadati</taxon>
        <taxon>Pseudomonadota</taxon>
        <taxon>Betaproteobacteria</taxon>
        <taxon>Burkholderiales</taxon>
        <taxon>Burkholderiaceae</taxon>
        <taxon>Paraburkholderia</taxon>
    </lineage>
</organism>
<dbReference type="InterPro" id="IPR000120">
    <property type="entry name" value="Amidase"/>
</dbReference>
<evidence type="ECO:0000313" key="3">
    <source>
        <dbReference type="EMBL" id="SMG17943.1"/>
    </source>
</evidence>
<dbReference type="OrthoDB" id="8576090at2"/>
<dbReference type="Gene3D" id="3.90.1300.10">
    <property type="entry name" value="Amidase signature (AS) domain"/>
    <property type="match status" value="1"/>
</dbReference>
<accession>A0A1X7IS77</accession>
<dbReference type="STRING" id="1515439.SAMN06265784_1011008"/>
<dbReference type="AlphaFoldDB" id="A0A1X7IS77"/>
<feature type="region of interest" description="Disordered" evidence="1">
    <location>
        <begin position="133"/>
        <end position="154"/>
    </location>
</feature>
<evidence type="ECO:0000256" key="1">
    <source>
        <dbReference type="SAM" id="MobiDB-lite"/>
    </source>
</evidence>
<dbReference type="InterPro" id="IPR036928">
    <property type="entry name" value="AS_sf"/>
</dbReference>
<dbReference type="InterPro" id="IPR023631">
    <property type="entry name" value="Amidase_dom"/>
</dbReference>
<dbReference type="SUPFAM" id="SSF75304">
    <property type="entry name" value="Amidase signature (AS) enzymes"/>
    <property type="match status" value="1"/>
</dbReference>
<keyword evidence="3" id="KW-0808">Transferase</keyword>
<dbReference type="PANTHER" id="PTHR11895:SF151">
    <property type="entry name" value="GLUTAMYL-TRNA(GLN) AMIDOTRANSFERASE SUBUNIT A"/>
    <property type="match status" value="1"/>
</dbReference>
<name>A0A1X7IS77_9BURK</name>
<dbReference type="RefSeq" id="WP_085481104.1">
    <property type="nucleotide sequence ID" value="NZ_FXAT01000001.1"/>
</dbReference>
<evidence type="ECO:0000313" key="4">
    <source>
        <dbReference type="Proteomes" id="UP000193228"/>
    </source>
</evidence>
<dbReference type="PROSITE" id="PS00571">
    <property type="entry name" value="AMIDASES"/>
    <property type="match status" value="1"/>
</dbReference>
<proteinExistence type="predicted"/>
<sequence length="470" mass="49517">MSNDKAIPELVALTAAELRAGLAAGHFSRDEVSAQYLRHIDRVNPQLNALVRIDRDAWQRGHVHDDAALGGVPVSIKDNLWVDGWTTSNGSRLFRDFRAPEDALAVSRLRAAGAVLIGASNCSEFACKGNTTNPLHGATRHPLDPSRTPGGSSGGAAAAVAAGLCAVALATDAGGSVRRPAAHVGVVGFKPTRGVIAHGPGFAEPVYDNSVIGLLARSVEDVSQTFEPLLGQNARDPLSVSPAMLAPVVAGRRLRIAYSPRLGLDFAVDPGVARAVDDAARRLSEAGHRVELRDPPWPGNVDEADLMPLQLAGLALIYGDAFRRDPHLFDPDIASQIEAGLALPAVAVAAALELRKRLFTALRELFTKFDCLLTPTTPCVAWPVESNAPPAIEGKPAGARGHAVFTPLFNHTYVPACSIPCGLAEHDLPAGAQIVGPMYADRTVLQLAAELEALQGHAFRRPVVALSTNP</sequence>
<dbReference type="EMBL" id="FXAT01000001">
    <property type="protein sequence ID" value="SMG17943.1"/>
    <property type="molecule type" value="Genomic_DNA"/>
</dbReference>
<keyword evidence="4" id="KW-1185">Reference proteome</keyword>
<gene>
    <name evidence="3" type="ORF">SAMN06265784_1011008</name>
</gene>
<dbReference type="PANTHER" id="PTHR11895">
    <property type="entry name" value="TRANSAMIDASE"/>
    <property type="match status" value="1"/>
</dbReference>
<protein>
    <submittedName>
        <fullName evidence="3">Aspartyl-tRNA(Asn)/glutamyl-tRNA(Gln) amidotransferase subunit A</fullName>
    </submittedName>
</protein>
<reference evidence="4" key="1">
    <citation type="submission" date="2017-04" db="EMBL/GenBank/DDBJ databases">
        <authorList>
            <person name="Varghese N."/>
            <person name="Submissions S."/>
        </authorList>
    </citation>
    <scope>NUCLEOTIDE SEQUENCE [LARGE SCALE GENOMIC DNA]</scope>
    <source>
        <strain evidence="4">LMG 29540</strain>
    </source>
</reference>
<dbReference type="Proteomes" id="UP000193228">
    <property type="component" value="Unassembled WGS sequence"/>
</dbReference>